<evidence type="ECO:0000256" key="4">
    <source>
        <dbReference type="ARBA" id="ARBA00007707"/>
    </source>
</evidence>
<feature type="binding site" evidence="20">
    <location>
        <position position="421"/>
    </location>
    <ligand>
        <name>acetyl-CoA</name>
        <dbReference type="ChEBI" id="CHEBI:57288"/>
    </ligand>
</feature>
<comment type="function">
    <text evidence="19 20">Catalyzes the last two sequential reactions in the de novo biosynthetic pathway for UDP-N-acetylglucosamine (UDP-GlcNAc). The C-terminal domain catalyzes the transfer of acetyl group from acetyl coenzyme A to glucosamine-1-phosphate (GlcN-1-P) to produce N-acetylglucosamine-1-phosphate (GlcNAc-1-P), which is converted into UDP-GlcNAc by the transfer of uridine 5-monophosphate (from uridine 5-triphosphate), a reaction catalyzed by the N-terminal domain.</text>
</comment>
<dbReference type="OrthoDB" id="9775031at2"/>
<dbReference type="CDD" id="cd03353">
    <property type="entry name" value="LbH_GlmU_C"/>
    <property type="match status" value="1"/>
</dbReference>
<feature type="binding site" evidence="20">
    <location>
        <position position="347"/>
    </location>
    <ligand>
        <name>UDP-N-acetyl-alpha-D-glucosamine</name>
        <dbReference type="ChEBI" id="CHEBI:57705"/>
    </ligand>
</feature>
<dbReference type="Gene3D" id="2.160.10.10">
    <property type="entry name" value="Hexapeptide repeat proteins"/>
    <property type="match status" value="1"/>
</dbReference>
<keyword evidence="13 20" id="KW-0573">Peptidoglycan synthesis</keyword>
<feature type="binding site" evidence="20">
    <location>
        <begin position="86"/>
        <end position="87"/>
    </location>
    <ligand>
        <name>UDP-N-acetyl-alpha-D-glucosamine</name>
        <dbReference type="ChEBI" id="CHEBI:57705"/>
    </ligand>
</feature>
<feature type="domain" description="Nucleotidyl transferase" evidence="21">
    <location>
        <begin position="6"/>
        <end position="212"/>
    </location>
</feature>
<feature type="binding site" evidence="20">
    <location>
        <position position="386"/>
    </location>
    <ligand>
        <name>acetyl-CoA</name>
        <dbReference type="ChEBI" id="CHEBI:57288"/>
    </ligand>
</feature>
<dbReference type="GO" id="GO:0071555">
    <property type="term" value="P:cell wall organization"/>
    <property type="evidence" value="ECO:0007669"/>
    <property type="project" value="UniProtKB-KW"/>
</dbReference>
<dbReference type="InterPro" id="IPR005835">
    <property type="entry name" value="NTP_transferase_dom"/>
</dbReference>
<comment type="cofactor">
    <cofactor evidence="20">
        <name>Mg(2+)</name>
        <dbReference type="ChEBI" id="CHEBI:18420"/>
    </cofactor>
    <text evidence="20">Binds 1 Mg(2+) ion per subunit.</text>
</comment>
<comment type="pathway">
    <text evidence="2 20">Nucleotide-sugar biosynthesis; UDP-N-acetyl-alpha-D-glucosamine biosynthesis; N-acetyl-alpha-D-glucosamine 1-phosphate from alpha-D-glucosamine 6-phosphate (route II): step 2/2.</text>
</comment>
<dbReference type="PANTHER" id="PTHR43584:SF3">
    <property type="entry name" value="BIFUNCTIONAL PROTEIN GLMU"/>
    <property type="match status" value="1"/>
</dbReference>
<feature type="binding site" evidence="20">
    <location>
        <position position="361"/>
    </location>
    <ligand>
        <name>acetyl-CoA</name>
        <dbReference type="ChEBI" id="CHEBI:57288"/>
    </ligand>
</feature>
<feature type="binding site" evidence="20">
    <location>
        <position position="404"/>
    </location>
    <ligand>
        <name>acetyl-CoA</name>
        <dbReference type="ChEBI" id="CHEBI:57288"/>
    </ligand>
</feature>
<keyword evidence="15 20" id="KW-0012">Acyltransferase</keyword>
<comment type="similarity">
    <text evidence="4 20">In the C-terminal section; belongs to the transferase hexapeptide repeat family.</text>
</comment>
<dbReference type="CDD" id="cd02540">
    <property type="entry name" value="GT2_GlmU_N_bac"/>
    <property type="match status" value="1"/>
</dbReference>
<comment type="catalytic activity">
    <reaction evidence="17 20">
        <text>alpha-D-glucosamine 1-phosphate + acetyl-CoA = N-acetyl-alpha-D-glucosamine 1-phosphate + CoA + H(+)</text>
        <dbReference type="Rhea" id="RHEA:13725"/>
        <dbReference type="ChEBI" id="CHEBI:15378"/>
        <dbReference type="ChEBI" id="CHEBI:57287"/>
        <dbReference type="ChEBI" id="CHEBI:57288"/>
        <dbReference type="ChEBI" id="CHEBI:57776"/>
        <dbReference type="ChEBI" id="CHEBI:58516"/>
        <dbReference type="EC" id="2.3.1.157"/>
    </reaction>
</comment>
<evidence type="ECO:0000256" key="1">
    <source>
        <dbReference type="ARBA" id="ARBA00004496"/>
    </source>
</evidence>
<dbReference type="InterPro" id="IPR001451">
    <property type="entry name" value="Hexapep"/>
</dbReference>
<dbReference type="STRING" id="222136.BBW65_06245"/>
<feature type="region of interest" description="Pyrophosphorylase" evidence="20">
    <location>
        <begin position="1"/>
        <end position="231"/>
    </location>
</feature>
<comment type="subunit">
    <text evidence="20">Homotrimer.</text>
</comment>
<dbReference type="RefSeq" id="WP_066341138.1">
    <property type="nucleotide sequence ID" value="NZ_CP016503.1"/>
</dbReference>
<evidence type="ECO:0000256" key="13">
    <source>
        <dbReference type="ARBA" id="ARBA00022984"/>
    </source>
</evidence>
<feature type="binding site" evidence="20">
    <location>
        <begin position="367"/>
        <end position="368"/>
    </location>
    <ligand>
        <name>acetyl-CoA</name>
        <dbReference type="ChEBI" id="CHEBI:57288"/>
    </ligand>
</feature>
<dbReference type="Pfam" id="PF00483">
    <property type="entry name" value="NTP_transferase"/>
    <property type="match status" value="1"/>
</dbReference>
<feature type="binding site" evidence="20">
    <location>
        <position position="358"/>
    </location>
    <ligand>
        <name>UDP-N-acetyl-alpha-D-glucosamine</name>
        <dbReference type="ChEBI" id="CHEBI:57705"/>
    </ligand>
</feature>
<keyword evidence="14 20" id="KW-0511">Multifunctional enzyme</keyword>
<dbReference type="GO" id="GO:0009252">
    <property type="term" value="P:peptidoglycan biosynthetic process"/>
    <property type="evidence" value="ECO:0007669"/>
    <property type="project" value="UniProtKB-UniRule"/>
</dbReference>
<protein>
    <recommendedName>
        <fullName evidence="20">Bifunctional protein GlmU</fullName>
    </recommendedName>
    <domain>
        <recommendedName>
            <fullName evidence="20">UDP-N-acetylglucosamine pyrophosphorylase</fullName>
            <ecNumber evidence="20">2.7.7.23</ecNumber>
        </recommendedName>
        <alternativeName>
            <fullName evidence="20">N-acetylglucosamine-1-phosphate uridyltransferase</fullName>
        </alternativeName>
    </domain>
    <domain>
        <recommendedName>
            <fullName evidence="20">Glucosamine-1-phosphate N-acetyltransferase</fullName>
            <ecNumber evidence="20">2.3.1.157</ecNumber>
        </recommendedName>
    </domain>
</protein>
<feature type="binding site" evidence="20">
    <location>
        <position position="143"/>
    </location>
    <ligand>
        <name>UDP-N-acetyl-alpha-D-glucosamine</name>
        <dbReference type="ChEBI" id="CHEBI:57705"/>
    </ligand>
</feature>
<evidence type="ECO:0000313" key="22">
    <source>
        <dbReference type="EMBL" id="ANV98419.1"/>
    </source>
</evidence>
<dbReference type="GO" id="GO:0009245">
    <property type="term" value="P:lipid A biosynthetic process"/>
    <property type="evidence" value="ECO:0007669"/>
    <property type="project" value="UniProtKB-UniRule"/>
</dbReference>
<evidence type="ECO:0000256" key="19">
    <source>
        <dbReference type="ARBA" id="ARBA00049628"/>
    </source>
</evidence>
<dbReference type="GO" id="GO:0005737">
    <property type="term" value="C:cytoplasm"/>
    <property type="evidence" value="ECO:0007669"/>
    <property type="project" value="UniProtKB-SubCell"/>
</dbReference>
<comment type="catalytic activity">
    <reaction evidence="18 20">
        <text>N-acetyl-alpha-D-glucosamine 1-phosphate + UTP + H(+) = UDP-N-acetyl-alpha-D-glucosamine + diphosphate</text>
        <dbReference type="Rhea" id="RHEA:13509"/>
        <dbReference type="ChEBI" id="CHEBI:15378"/>
        <dbReference type="ChEBI" id="CHEBI:33019"/>
        <dbReference type="ChEBI" id="CHEBI:46398"/>
        <dbReference type="ChEBI" id="CHEBI:57705"/>
        <dbReference type="ChEBI" id="CHEBI:57776"/>
        <dbReference type="EC" id="2.7.7.23"/>
    </reaction>
</comment>
<evidence type="ECO:0000256" key="7">
    <source>
        <dbReference type="ARBA" id="ARBA00022679"/>
    </source>
</evidence>
<dbReference type="NCBIfam" id="NF010939">
    <property type="entry name" value="PRK14359.1"/>
    <property type="match status" value="1"/>
</dbReference>
<evidence type="ECO:0000256" key="15">
    <source>
        <dbReference type="ARBA" id="ARBA00023315"/>
    </source>
</evidence>
<feature type="region of interest" description="N-acetyltransferase" evidence="20">
    <location>
        <begin position="253"/>
        <end position="442"/>
    </location>
</feature>
<dbReference type="UniPathway" id="UPA00113">
    <property type="reaction ID" value="UER00532"/>
</dbReference>
<dbReference type="GO" id="GO:0019134">
    <property type="term" value="F:glucosamine-1-phosphate N-acetyltransferase activity"/>
    <property type="evidence" value="ECO:0007669"/>
    <property type="project" value="UniProtKB-UniRule"/>
</dbReference>
<dbReference type="UniPathway" id="UPA00973"/>
<feature type="binding site" evidence="20">
    <location>
        <position position="229"/>
    </location>
    <ligand>
        <name>Mg(2+)</name>
        <dbReference type="ChEBI" id="CHEBI:18420"/>
    </ligand>
</feature>
<dbReference type="GO" id="GO:0008360">
    <property type="term" value="P:regulation of cell shape"/>
    <property type="evidence" value="ECO:0007669"/>
    <property type="project" value="UniProtKB-KW"/>
</dbReference>
<comment type="subcellular location">
    <subcellularLocation>
        <location evidence="1 20">Cytoplasm</location>
    </subcellularLocation>
</comment>
<evidence type="ECO:0000256" key="11">
    <source>
        <dbReference type="ARBA" id="ARBA00022842"/>
    </source>
</evidence>
<keyword evidence="12 20" id="KW-0133">Cell shape</keyword>
<organism evidence="22 23">
    <name type="scientific">Helicobacter enhydrae</name>
    <dbReference type="NCBI Taxonomy" id="222136"/>
    <lineage>
        <taxon>Bacteria</taxon>
        <taxon>Pseudomonadati</taxon>
        <taxon>Campylobacterota</taxon>
        <taxon>Epsilonproteobacteria</taxon>
        <taxon>Campylobacterales</taxon>
        <taxon>Helicobacteraceae</taxon>
        <taxon>Helicobacter</taxon>
    </lineage>
</organism>
<sequence>MKPSIIILAGGSGSRMCSTTPKVLHKICGKELLFFSIQNALQLSDDIHIVLYHQKELIREYCQRTFAAHIDSQIHFHIQDYQNYPGTGGAILQNQKLLHTKYPYLLILNADMPLITPHSLQQFLHPSPITLGVIRSHNPHGYGRIILQDNKVSAIVEEKDATQQIKEIKTINSGVYLFSREILEQYLPLLNNHNAQKEYYLPDIIKLAAKDGIEISPIIVEETEFGGINTKAQLTQAQEILLAQLRHQAMLKGVTMHLPHSIYLDYDVQFEGECEIEQGVQLLGRTTIKHSHILAHSSIQNSTIVQSSIGPFARIRPDCHITDSHIGNFVEVKNSKLTAVKAGHLSYLGDCVIGEGSNIGAGVITCNYDGKKKHQTNIGKNVFVGSDCQLIAPVTIADHTLIAAGSTVSKDSQSGDLVIARNPQKNIKDGFFAFFKSKKEQQ</sequence>
<evidence type="ECO:0000259" key="21">
    <source>
        <dbReference type="Pfam" id="PF00483"/>
    </source>
</evidence>
<dbReference type="HAMAP" id="MF_01631">
    <property type="entry name" value="GlmU"/>
    <property type="match status" value="1"/>
</dbReference>
<keyword evidence="10 20" id="KW-0677">Repeat</keyword>
<keyword evidence="7 20" id="KW-0808">Transferase</keyword>
<dbReference type="InterPro" id="IPR011004">
    <property type="entry name" value="Trimer_LpxA-like_sf"/>
</dbReference>
<name>A0A1B1U6N4_9HELI</name>
<dbReference type="GO" id="GO:0006048">
    <property type="term" value="P:UDP-N-acetylglucosamine biosynthetic process"/>
    <property type="evidence" value="ECO:0007669"/>
    <property type="project" value="UniProtKB-UniPathway"/>
</dbReference>
<evidence type="ECO:0000256" key="9">
    <source>
        <dbReference type="ARBA" id="ARBA00022723"/>
    </source>
</evidence>
<reference evidence="23" key="1">
    <citation type="submission" date="2016-07" db="EMBL/GenBank/DDBJ databases">
        <authorList>
            <person name="Florea S."/>
            <person name="Webb J.S."/>
            <person name="Jaromczyk J."/>
            <person name="Schardl C.L."/>
        </authorList>
    </citation>
    <scope>NUCLEOTIDE SEQUENCE [LARGE SCALE GENOMIC DNA]</scope>
    <source>
        <strain evidence="23">MIT 01-6242</strain>
    </source>
</reference>
<dbReference type="Gene3D" id="3.90.550.10">
    <property type="entry name" value="Spore Coat Polysaccharide Biosynthesis Protein SpsA, Chain A"/>
    <property type="match status" value="1"/>
</dbReference>
<comment type="similarity">
    <text evidence="5 20">In the N-terminal section; belongs to the N-acetylglucosamine-1-phosphate uridyltransferase family.</text>
</comment>
<accession>A0A1B1U6N4</accession>
<evidence type="ECO:0000256" key="10">
    <source>
        <dbReference type="ARBA" id="ARBA00022737"/>
    </source>
</evidence>
<dbReference type="EC" id="2.3.1.157" evidence="20"/>
<keyword evidence="16 20" id="KW-0961">Cell wall biogenesis/degradation</keyword>
<keyword evidence="23" id="KW-1185">Reference proteome</keyword>
<keyword evidence="6 20" id="KW-0963">Cytoplasm</keyword>
<evidence type="ECO:0000313" key="23">
    <source>
        <dbReference type="Proteomes" id="UP000092884"/>
    </source>
</evidence>
<feature type="binding site" evidence="20">
    <location>
        <position position="172"/>
    </location>
    <ligand>
        <name>UDP-N-acetyl-alpha-D-glucosamine</name>
        <dbReference type="ChEBI" id="CHEBI:57705"/>
    </ligand>
</feature>
<keyword evidence="9 20" id="KW-0479">Metal-binding</keyword>
<evidence type="ECO:0000256" key="3">
    <source>
        <dbReference type="ARBA" id="ARBA00005208"/>
    </source>
</evidence>
<dbReference type="InterPro" id="IPR029044">
    <property type="entry name" value="Nucleotide-diphossugar_trans"/>
</dbReference>
<evidence type="ECO:0000256" key="14">
    <source>
        <dbReference type="ARBA" id="ARBA00023268"/>
    </source>
</evidence>
<evidence type="ECO:0000256" key="12">
    <source>
        <dbReference type="ARBA" id="ARBA00022960"/>
    </source>
</evidence>
<gene>
    <name evidence="20" type="primary">glmU</name>
    <name evidence="22" type="ORF">BBW65_06245</name>
</gene>
<keyword evidence="8 20" id="KW-0548">Nucleotidyltransferase</keyword>
<dbReference type="InterPro" id="IPR050065">
    <property type="entry name" value="GlmU-like"/>
</dbReference>
<dbReference type="Proteomes" id="UP000092884">
    <property type="component" value="Chromosome"/>
</dbReference>
<evidence type="ECO:0000256" key="17">
    <source>
        <dbReference type="ARBA" id="ARBA00048247"/>
    </source>
</evidence>
<evidence type="ECO:0000256" key="20">
    <source>
        <dbReference type="HAMAP-Rule" id="MF_01631"/>
    </source>
</evidence>
<feature type="binding site" evidence="20">
    <location>
        <position position="333"/>
    </location>
    <ligand>
        <name>UDP-N-acetyl-alpha-D-glucosamine</name>
        <dbReference type="ChEBI" id="CHEBI:57705"/>
    </ligand>
</feature>
<dbReference type="GO" id="GO:0000287">
    <property type="term" value="F:magnesium ion binding"/>
    <property type="evidence" value="ECO:0007669"/>
    <property type="project" value="UniProtKB-UniRule"/>
</dbReference>
<feature type="binding site" evidence="20">
    <location>
        <position position="229"/>
    </location>
    <ligand>
        <name>UDP-N-acetyl-alpha-D-glucosamine</name>
        <dbReference type="ChEBI" id="CHEBI:57705"/>
    </ligand>
</feature>
<dbReference type="InterPro" id="IPR005882">
    <property type="entry name" value="Bifunctional_GlmU"/>
</dbReference>
<feature type="binding site" evidence="20">
    <location>
        <position position="22"/>
    </location>
    <ligand>
        <name>UDP-N-acetyl-alpha-D-glucosamine</name>
        <dbReference type="ChEBI" id="CHEBI:57705"/>
    </ligand>
</feature>
<dbReference type="PANTHER" id="PTHR43584">
    <property type="entry name" value="NUCLEOTIDYL TRANSFERASE"/>
    <property type="match status" value="1"/>
</dbReference>
<comment type="pathway">
    <text evidence="3 20">Nucleotide-sugar biosynthesis; UDP-N-acetyl-alpha-D-glucosamine biosynthesis; UDP-N-acetyl-alpha-D-glucosamine from N-acetyl-alpha-D-glucosamine 1-phosphate: step 1/1.</text>
</comment>
<dbReference type="GO" id="GO:0016020">
    <property type="term" value="C:membrane"/>
    <property type="evidence" value="ECO:0007669"/>
    <property type="project" value="GOC"/>
</dbReference>
<dbReference type="KEGG" id="het:BBW65_06245"/>
<evidence type="ECO:0000256" key="18">
    <source>
        <dbReference type="ARBA" id="ARBA00048493"/>
    </source>
</evidence>
<dbReference type="EC" id="2.7.7.23" evidence="20"/>
<evidence type="ECO:0000256" key="5">
    <source>
        <dbReference type="ARBA" id="ARBA00007947"/>
    </source>
</evidence>
<comment type="pathway">
    <text evidence="20">Bacterial outer membrane biogenesis; LPS lipid A biosynthesis.</text>
</comment>
<dbReference type="AlphaFoldDB" id="A0A1B1U6N4"/>
<dbReference type="NCBIfam" id="TIGR01173">
    <property type="entry name" value="glmU"/>
    <property type="match status" value="1"/>
</dbReference>
<keyword evidence="11 20" id="KW-0460">Magnesium</keyword>
<dbReference type="GO" id="GO:0003977">
    <property type="term" value="F:UDP-N-acetylglucosamine diphosphorylase activity"/>
    <property type="evidence" value="ECO:0007669"/>
    <property type="project" value="UniProtKB-UniRule"/>
</dbReference>
<comment type="caution">
    <text evidence="20">Lacks conserved residue(s) required for the propagation of feature annotation.</text>
</comment>
<feature type="region of interest" description="Linker" evidence="20">
    <location>
        <begin position="232"/>
        <end position="252"/>
    </location>
</feature>
<feature type="binding site" evidence="20">
    <location>
        <position position="316"/>
    </location>
    <ligand>
        <name>UDP-N-acetyl-alpha-D-glucosamine</name>
        <dbReference type="ChEBI" id="CHEBI:57705"/>
    </ligand>
</feature>
<feature type="active site" description="Proton acceptor" evidence="20">
    <location>
        <position position="344"/>
    </location>
</feature>
<dbReference type="SUPFAM" id="SSF51161">
    <property type="entry name" value="Trimeric LpxA-like enzymes"/>
    <property type="match status" value="1"/>
</dbReference>
<dbReference type="SUPFAM" id="SSF53448">
    <property type="entry name" value="Nucleotide-diphospho-sugar transferases"/>
    <property type="match status" value="1"/>
</dbReference>
<evidence type="ECO:0000256" key="16">
    <source>
        <dbReference type="ARBA" id="ARBA00023316"/>
    </source>
</evidence>
<evidence type="ECO:0000256" key="2">
    <source>
        <dbReference type="ARBA" id="ARBA00005166"/>
    </source>
</evidence>
<evidence type="ECO:0000256" key="8">
    <source>
        <dbReference type="ARBA" id="ARBA00022695"/>
    </source>
</evidence>
<dbReference type="EMBL" id="CP016503">
    <property type="protein sequence ID" value="ANV98419.1"/>
    <property type="molecule type" value="Genomic_DNA"/>
</dbReference>
<evidence type="ECO:0000256" key="6">
    <source>
        <dbReference type="ARBA" id="ARBA00022490"/>
    </source>
</evidence>
<dbReference type="InterPro" id="IPR038009">
    <property type="entry name" value="GlmU_C_LbH"/>
</dbReference>
<dbReference type="Pfam" id="PF00132">
    <property type="entry name" value="Hexapep"/>
    <property type="match status" value="1"/>
</dbReference>
<dbReference type="GO" id="GO:0000902">
    <property type="term" value="P:cell morphogenesis"/>
    <property type="evidence" value="ECO:0007669"/>
    <property type="project" value="UniProtKB-UniRule"/>
</dbReference>
<feature type="binding site" evidence="20">
    <location>
        <position position="111"/>
    </location>
    <ligand>
        <name>Mg(2+)</name>
        <dbReference type="ChEBI" id="CHEBI:18420"/>
    </ligand>
</feature>
<feature type="binding site" evidence="20">
    <location>
        <position position="157"/>
    </location>
    <ligand>
        <name>UDP-N-acetyl-alpha-D-glucosamine</name>
        <dbReference type="ChEBI" id="CHEBI:57705"/>
    </ligand>
</feature>
<proteinExistence type="inferred from homology"/>